<dbReference type="Proteomes" id="UP000779508">
    <property type="component" value="Unassembled WGS sequence"/>
</dbReference>
<gene>
    <name evidence="2" type="ORF">KQI88_17395</name>
</gene>
<evidence type="ECO:0000313" key="3">
    <source>
        <dbReference type="Proteomes" id="UP000779508"/>
    </source>
</evidence>
<dbReference type="InterPro" id="IPR051532">
    <property type="entry name" value="Ester_Hydrolysis_Enzymes"/>
</dbReference>
<reference evidence="2 3" key="1">
    <citation type="submission" date="2021-06" db="EMBL/GenBank/DDBJ databases">
        <authorList>
            <person name="Sun Q."/>
            <person name="Li D."/>
        </authorList>
    </citation>
    <scope>NUCLEOTIDE SEQUENCE [LARGE SCALE GENOMIC DNA]</scope>
    <source>
        <strain evidence="2 3">MSJ-5</strain>
    </source>
</reference>
<dbReference type="PANTHER" id="PTHR30383:SF5">
    <property type="entry name" value="SGNH HYDROLASE-TYPE ESTERASE DOMAIN-CONTAINING PROTEIN"/>
    <property type="match status" value="1"/>
</dbReference>
<feature type="domain" description="SGNH hydrolase-type esterase" evidence="1">
    <location>
        <begin position="5"/>
        <end position="180"/>
    </location>
</feature>
<comment type="caution">
    <text evidence="2">The sequence shown here is derived from an EMBL/GenBank/DDBJ whole genome shotgun (WGS) entry which is preliminary data.</text>
</comment>
<name>A0ABS6G6T0_9FIRM</name>
<protein>
    <recommendedName>
        <fullName evidence="1">SGNH hydrolase-type esterase domain-containing protein</fullName>
    </recommendedName>
</protein>
<accession>A0ABS6G6T0</accession>
<dbReference type="InterPro" id="IPR013830">
    <property type="entry name" value="SGNH_hydro"/>
</dbReference>
<evidence type="ECO:0000313" key="2">
    <source>
        <dbReference type="EMBL" id="MBU5678187.1"/>
    </source>
</evidence>
<proteinExistence type="predicted"/>
<organism evidence="2 3">
    <name type="scientific">Alkaliphilus flagellatus</name>
    <dbReference type="NCBI Taxonomy" id="2841507"/>
    <lineage>
        <taxon>Bacteria</taxon>
        <taxon>Bacillati</taxon>
        <taxon>Bacillota</taxon>
        <taxon>Clostridia</taxon>
        <taxon>Peptostreptococcales</taxon>
        <taxon>Natronincolaceae</taxon>
        <taxon>Alkaliphilus</taxon>
    </lineage>
</organism>
<keyword evidence="3" id="KW-1185">Reference proteome</keyword>
<evidence type="ECO:0000259" key="1">
    <source>
        <dbReference type="Pfam" id="PF13472"/>
    </source>
</evidence>
<sequence>MKLVCLGDSLTFGFKMTRNNTWPQILEENLKIKVINKGICGDTTGGMVSRFGRDVLDEKPTHLLLMGGANDLIFNAPMPTIYSNLATIIYQAYHYRIQPIVGIHTPMVPSMARESFEFTDNFERVNRELILLREWIFNFSNLMKFETVDFFNEFYDPVKKIGKENLYIDGVHPTIEGNKIMAQLVIEALNI</sequence>
<dbReference type="Pfam" id="PF13472">
    <property type="entry name" value="Lipase_GDSL_2"/>
    <property type="match status" value="1"/>
</dbReference>
<dbReference type="EMBL" id="JAHLQK010000009">
    <property type="protein sequence ID" value="MBU5678187.1"/>
    <property type="molecule type" value="Genomic_DNA"/>
</dbReference>
<dbReference type="PANTHER" id="PTHR30383">
    <property type="entry name" value="THIOESTERASE 1/PROTEASE 1/LYSOPHOSPHOLIPASE L1"/>
    <property type="match status" value="1"/>
</dbReference>
<dbReference type="RefSeq" id="WP_216419546.1">
    <property type="nucleotide sequence ID" value="NZ_JAHLQK010000009.1"/>
</dbReference>